<feature type="region of interest" description="Disordered" evidence="6">
    <location>
        <begin position="454"/>
        <end position="508"/>
    </location>
</feature>
<keyword evidence="2" id="KW-0547">Nucleotide-binding</keyword>
<evidence type="ECO:0000256" key="7">
    <source>
        <dbReference type="SAM" id="Phobius"/>
    </source>
</evidence>
<evidence type="ECO:0000256" key="4">
    <source>
        <dbReference type="ARBA" id="ARBA00023016"/>
    </source>
</evidence>
<dbReference type="Gene3D" id="3.90.640.10">
    <property type="entry name" value="Actin, Chain A, domain 4"/>
    <property type="match status" value="1"/>
</dbReference>
<dbReference type="GO" id="GO:0140662">
    <property type="term" value="F:ATP-dependent protein folding chaperone"/>
    <property type="evidence" value="ECO:0007669"/>
    <property type="project" value="InterPro"/>
</dbReference>
<dbReference type="InterPro" id="IPR043129">
    <property type="entry name" value="ATPase_NBD"/>
</dbReference>
<dbReference type="PROSITE" id="PS01036">
    <property type="entry name" value="HSP70_3"/>
    <property type="match status" value="1"/>
</dbReference>
<gene>
    <name evidence="8" type="ORF">ABLG96_02250</name>
</gene>
<feature type="compositionally biased region" description="Low complexity" evidence="6">
    <location>
        <begin position="459"/>
        <end position="494"/>
    </location>
</feature>
<evidence type="ECO:0000256" key="3">
    <source>
        <dbReference type="ARBA" id="ARBA00022840"/>
    </source>
</evidence>
<dbReference type="EMBL" id="CP159218">
    <property type="protein sequence ID" value="XCG64191.1"/>
    <property type="molecule type" value="Genomic_DNA"/>
</dbReference>
<keyword evidence="4" id="KW-0346">Stress response</keyword>
<dbReference type="PANTHER" id="PTHR42749">
    <property type="entry name" value="CELL SHAPE-DETERMINING PROTEIN MREB"/>
    <property type="match status" value="1"/>
</dbReference>
<keyword evidence="3" id="KW-0067">ATP-binding</keyword>
<dbReference type="Pfam" id="PF00012">
    <property type="entry name" value="HSP70"/>
    <property type="match status" value="1"/>
</dbReference>
<keyword evidence="5" id="KW-0143">Chaperone</keyword>
<feature type="region of interest" description="Disordered" evidence="6">
    <location>
        <begin position="361"/>
        <end position="426"/>
    </location>
</feature>
<proteinExistence type="inferred from homology"/>
<dbReference type="InterPro" id="IPR018181">
    <property type="entry name" value="Heat_shock_70_CS"/>
</dbReference>
<evidence type="ECO:0000256" key="6">
    <source>
        <dbReference type="SAM" id="MobiDB-lite"/>
    </source>
</evidence>
<keyword evidence="7" id="KW-1133">Transmembrane helix</keyword>
<protein>
    <submittedName>
        <fullName evidence="8">Hsp70 family protein</fullName>
    </submittedName>
</protein>
<evidence type="ECO:0000256" key="2">
    <source>
        <dbReference type="ARBA" id="ARBA00022741"/>
    </source>
</evidence>
<accession>A0AAU8DQB7</accession>
<dbReference type="Gene3D" id="3.30.420.40">
    <property type="match status" value="2"/>
</dbReference>
<dbReference type="InterPro" id="IPR013126">
    <property type="entry name" value="Hsp_70_fam"/>
</dbReference>
<evidence type="ECO:0000256" key="1">
    <source>
        <dbReference type="ARBA" id="ARBA00007381"/>
    </source>
</evidence>
<comment type="similarity">
    <text evidence="1">Belongs to the heat shock protein 70 family.</text>
</comment>
<keyword evidence="7" id="KW-0812">Transmembrane</keyword>
<evidence type="ECO:0000256" key="5">
    <source>
        <dbReference type="ARBA" id="ARBA00023186"/>
    </source>
</evidence>
<dbReference type="GO" id="GO:0005524">
    <property type="term" value="F:ATP binding"/>
    <property type="evidence" value="ECO:0007669"/>
    <property type="project" value="UniProtKB-KW"/>
</dbReference>
<name>A0AAU8DQB7_9ACTN</name>
<feature type="transmembrane region" description="Helical" evidence="7">
    <location>
        <begin position="431"/>
        <end position="451"/>
    </location>
</feature>
<keyword evidence="7" id="KW-0472">Membrane</keyword>
<dbReference type="SUPFAM" id="SSF53067">
    <property type="entry name" value="Actin-like ATPase domain"/>
    <property type="match status" value="2"/>
</dbReference>
<evidence type="ECO:0000313" key="8">
    <source>
        <dbReference type="EMBL" id="XCG64191.1"/>
    </source>
</evidence>
<dbReference type="PANTHER" id="PTHR42749:SF1">
    <property type="entry name" value="CELL SHAPE-DETERMINING PROTEIN MREB"/>
    <property type="match status" value="1"/>
</dbReference>
<sequence>MRLLSVDFGTSNTVVALAVDGQAPRTLTFDTSPLLPSAVFLDTDGTITVGREAQRKARLDPARYEPNPKRRIDDGDVLLGDTVVKVVDLIAAVLRTVATEVRRQLGGAAPDEIRLTHPAQWGAPRQNTLITAARAAGLGTNLVLIPEPVAAAAQYTRLPGRELPPGGSVAVYDLGGGTLDIAVVGRSHQQFHVLAEAGLSDLGGLDFDQAVLDQVGRTASATDPGRWQQILRPADSSARRAARALADDVRAAKETLSGYPQTDVALPDPFDDVHLTRSEFEGLIRPNLMRSIEVLQSTLRSAGVGAERVTGIFLVGGSSRIPLVATLIADQLGVVPVALDQPETAVALGALLVPVQREGNRTTAVGGPSSGAFPVGPPSRPNPSHTGPVRPASGAHQPSGAQPPPGAVTGSSYPGQFGSGPPAQGKRRSPLLIGGVVVAVVAVLVAAFLVIKPFGGGTADPTPTDPPTTGVSTTGVSNTGAPSTGSSASTGRPTPADPSQTGFGPGKLLSKTEFDFLGPSSDKLENCGDNTASFNKLNPPQPYQAPRIIRCEIPEDDTNGLYGRTLLFLFSTPDPAAAQTLLAQITTDRKRDGTFSVQTKGGQIPSAAGTLNVVVADHLAVFGTDSSGSGDGVPAIAWGVDSGQYVGVIIGVQSSSANDLLDFFDLSYRPR</sequence>
<organism evidence="8">
    <name type="scientific">Nakamurella sp. A5-74</name>
    <dbReference type="NCBI Taxonomy" id="3158264"/>
    <lineage>
        <taxon>Bacteria</taxon>
        <taxon>Bacillati</taxon>
        <taxon>Actinomycetota</taxon>
        <taxon>Actinomycetes</taxon>
        <taxon>Nakamurellales</taxon>
        <taxon>Nakamurellaceae</taxon>
        <taxon>Nakamurella</taxon>
    </lineage>
</organism>
<dbReference type="AlphaFoldDB" id="A0AAU8DQB7"/>
<dbReference type="PRINTS" id="PR00301">
    <property type="entry name" value="HEATSHOCK70"/>
</dbReference>
<dbReference type="RefSeq" id="WP_353649804.1">
    <property type="nucleotide sequence ID" value="NZ_CP159218.1"/>
</dbReference>
<reference evidence="8" key="1">
    <citation type="submission" date="2024-05" db="EMBL/GenBank/DDBJ databases">
        <authorList>
            <person name="Cai S.Y."/>
            <person name="Jin L.M."/>
            <person name="Li H.R."/>
        </authorList>
    </citation>
    <scope>NUCLEOTIDE SEQUENCE</scope>
    <source>
        <strain evidence="8">A5-74</strain>
    </source>
</reference>